<sequence length="70" mass="8267">MIKDLQQYHQVNRIQHQIYQRADCVAFRQWTPAGESQLSWQQVGTHINHICQRAAVYERRGSGARGNFRQ</sequence>
<protein>
    <submittedName>
        <fullName evidence="1">Uncharacterized protein</fullName>
    </submittedName>
</protein>
<evidence type="ECO:0000313" key="1">
    <source>
        <dbReference type="EMBL" id="VDZ52618.1"/>
    </source>
</evidence>
<accession>A0A447KLU3</accession>
<dbReference type="AlphaFoldDB" id="A0A447KLU3"/>
<gene>
    <name evidence="1" type="ORF">NCTC11214_00782</name>
</gene>
<dbReference type="Proteomes" id="UP000281391">
    <property type="component" value="Chromosome"/>
</dbReference>
<organism evidence="1 2">
    <name type="scientific">Serratia odorifera</name>
    <dbReference type="NCBI Taxonomy" id="618"/>
    <lineage>
        <taxon>Bacteria</taxon>
        <taxon>Pseudomonadati</taxon>
        <taxon>Pseudomonadota</taxon>
        <taxon>Gammaproteobacteria</taxon>
        <taxon>Enterobacterales</taxon>
        <taxon>Yersiniaceae</taxon>
        <taxon>Serratia</taxon>
    </lineage>
</organism>
<proteinExistence type="predicted"/>
<reference evidence="1 2" key="1">
    <citation type="submission" date="2018-12" db="EMBL/GenBank/DDBJ databases">
        <authorList>
            <consortium name="Pathogen Informatics"/>
        </authorList>
    </citation>
    <scope>NUCLEOTIDE SEQUENCE [LARGE SCALE GENOMIC DNA]</scope>
    <source>
        <strain evidence="1 2">NCTC11214</strain>
    </source>
</reference>
<name>A0A447KLU3_SEROD</name>
<dbReference type="KEGG" id="sof:NCTC11214_00782"/>
<dbReference type="EMBL" id="LR134117">
    <property type="protein sequence ID" value="VDZ52618.1"/>
    <property type="molecule type" value="Genomic_DNA"/>
</dbReference>
<evidence type="ECO:0000313" key="2">
    <source>
        <dbReference type="Proteomes" id="UP000281391"/>
    </source>
</evidence>